<organism evidence="1 2">
    <name type="scientific">Eretmocerus hayati</name>
    <dbReference type="NCBI Taxonomy" id="131215"/>
    <lineage>
        <taxon>Eukaryota</taxon>
        <taxon>Metazoa</taxon>
        <taxon>Ecdysozoa</taxon>
        <taxon>Arthropoda</taxon>
        <taxon>Hexapoda</taxon>
        <taxon>Insecta</taxon>
        <taxon>Pterygota</taxon>
        <taxon>Neoptera</taxon>
        <taxon>Endopterygota</taxon>
        <taxon>Hymenoptera</taxon>
        <taxon>Apocrita</taxon>
        <taxon>Proctotrupomorpha</taxon>
        <taxon>Chalcidoidea</taxon>
        <taxon>Aphelinidae</taxon>
        <taxon>Aphelininae</taxon>
        <taxon>Eretmocerus</taxon>
    </lineage>
</organism>
<keyword evidence="2" id="KW-1185">Reference proteome</keyword>
<gene>
    <name evidence="1" type="ORF">QAD02_003203</name>
</gene>
<proteinExistence type="predicted"/>
<evidence type="ECO:0000313" key="2">
    <source>
        <dbReference type="Proteomes" id="UP001239111"/>
    </source>
</evidence>
<name>A0ACC2NNQ5_9HYME</name>
<accession>A0ACC2NNQ5</accession>
<comment type="caution">
    <text evidence="1">The sequence shown here is derived from an EMBL/GenBank/DDBJ whole genome shotgun (WGS) entry which is preliminary data.</text>
</comment>
<reference evidence="1" key="1">
    <citation type="submission" date="2023-04" db="EMBL/GenBank/DDBJ databases">
        <title>A chromosome-level genome assembly of the parasitoid wasp Eretmocerus hayati.</title>
        <authorList>
            <person name="Zhong Y."/>
            <person name="Liu S."/>
            <person name="Liu Y."/>
        </authorList>
    </citation>
    <scope>NUCLEOTIDE SEQUENCE</scope>
    <source>
        <strain evidence="1">ZJU_SS_LIU_2023</strain>
    </source>
</reference>
<dbReference type="Proteomes" id="UP001239111">
    <property type="component" value="Chromosome 3"/>
</dbReference>
<dbReference type="EMBL" id="CM056743">
    <property type="protein sequence ID" value="KAJ8671944.1"/>
    <property type="molecule type" value="Genomic_DNA"/>
</dbReference>
<evidence type="ECO:0000313" key="1">
    <source>
        <dbReference type="EMBL" id="KAJ8671944.1"/>
    </source>
</evidence>
<sequence length="206" mass="23392">MAFIKRKRSNEFSQQGTLNDGENENLELVLNVSKEIQFRGHNSNTDSDSSNTPTRTQLNFNIDLRFKSSEARNTEDQHNYSKGLETSEKLVKYWPQWALSIVNATIKFNDEASQNGEIGDVISITISLQNLDEADYVSPLACKALPYLMKYAFRTTKHKELKWKLKESETADFSIKHVKVNFFRGALSTAAADSPSSYYGFNDVSL</sequence>
<protein>
    <submittedName>
        <fullName evidence="1">Uncharacterized protein</fullName>
    </submittedName>
</protein>